<proteinExistence type="predicted"/>
<reference evidence="3 4" key="1">
    <citation type="journal article" date="2014" name="Antonie Van Leeuwenhoek">
        <title>Hyphomonas beringensis sp. nov. and Hyphomonas chukchiensis sp. nov., isolated from surface seawater of the Bering Sea and Chukchi Sea.</title>
        <authorList>
            <person name="Li C."/>
            <person name="Lai Q."/>
            <person name="Li G."/>
            <person name="Dong C."/>
            <person name="Wang J."/>
            <person name="Liao Y."/>
            <person name="Shao Z."/>
        </authorList>
    </citation>
    <scope>NUCLEOTIDE SEQUENCE [LARGE SCALE GENOMIC DNA]</scope>
    <source>
        <strain evidence="3 4">22II1-22F38</strain>
    </source>
</reference>
<name>A0A059E9S7_9PROT</name>
<sequence length="135" mass="15057">MSLHLVTKHETPEDRADITDAEGAAMARAVVNLFRLWGLTEADACILLGGLSRRTYARWKEGEIGRLSIDQKTRLSVLMGIHKALKLLFTDQGRVTDWVKKPNQAFGGQRALDVMLGGYLTDLFRVRAYLDAARG</sequence>
<dbReference type="AlphaFoldDB" id="A0A059E9S7"/>
<evidence type="ECO:0000313" key="4">
    <source>
        <dbReference type="Proteomes" id="UP000024547"/>
    </source>
</evidence>
<dbReference type="InterPro" id="IPR046847">
    <property type="entry name" value="Xre-like_HTH"/>
</dbReference>
<dbReference type="GO" id="GO:0003677">
    <property type="term" value="F:DNA binding"/>
    <property type="evidence" value="ECO:0007669"/>
    <property type="project" value="InterPro"/>
</dbReference>
<dbReference type="Pfam" id="PF09722">
    <property type="entry name" value="Xre_MbcA_ParS_C"/>
    <property type="match status" value="1"/>
</dbReference>
<comment type="caution">
    <text evidence="3">The sequence shown here is derived from an EMBL/GenBank/DDBJ whole genome shotgun (WGS) entry which is preliminary data.</text>
</comment>
<dbReference type="EMBL" id="AWFH01000002">
    <property type="protein sequence ID" value="KCZ64689.1"/>
    <property type="molecule type" value="Genomic_DNA"/>
</dbReference>
<keyword evidence="4" id="KW-1185">Reference proteome</keyword>
<evidence type="ECO:0000313" key="3">
    <source>
        <dbReference type="EMBL" id="KCZ64689.1"/>
    </source>
</evidence>
<feature type="domain" description="Antitoxin Xre-like helix-turn-helix" evidence="2">
    <location>
        <begin position="19"/>
        <end position="78"/>
    </location>
</feature>
<dbReference type="eggNOG" id="COG5642">
    <property type="taxonomic scope" value="Bacteria"/>
</dbReference>
<accession>A0A059E9S7</accession>
<dbReference type="InterPro" id="IPR024467">
    <property type="entry name" value="Xre/MbcA/ParS-like_toxin-bd"/>
</dbReference>
<feature type="domain" description="Antitoxin Xre/MbcA/ParS-like toxin-binding" evidence="1">
    <location>
        <begin position="85"/>
        <end position="135"/>
    </location>
</feature>
<evidence type="ECO:0000259" key="2">
    <source>
        <dbReference type="Pfam" id="PF20432"/>
    </source>
</evidence>
<organism evidence="3 4">
    <name type="scientific">Hyphomonas atlantica</name>
    <dbReference type="NCBI Taxonomy" id="1280948"/>
    <lineage>
        <taxon>Bacteria</taxon>
        <taxon>Pseudomonadati</taxon>
        <taxon>Pseudomonadota</taxon>
        <taxon>Alphaproteobacteria</taxon>
        <taxon>Hyphomonadales</taxon>
        <taxon>Hyphomonadaceae</taxon>
        <taxon>Hyphomonas</taxon>
    </lineage>
</organism>
<dbReference type="Proteomes" id="UP000024547">
    <property type="component" value="Unassembled WGS sequence"/>
</dbReference>
<protein>
    <submittedName>
        <fullName evidence="3">Uncharacterized protein</fullName>
    </submittedName>
</protein>
<dbReference type="Pfam" id="PF20432">
    <property type="entry name" value="Xre-like-HTH"/>
    <property type="match status" value="1"/>
</dbReference>
<dbReference type="PATRIC" id="fig|1280948.3.peg.771"/>
<dbReference type="RefSeq" id="WP_051602482.1">
    <property type="nucleotide sequence ID" value="NZ_AWFH01000002.1"/>
</dbReference>
<dbReference type="OrthoDB" id="117888at2"/>
<dbReference type="STRING" id="1280948.HY36_12650"/>
<evidence type="ECO:0000259" key="1">
    <source>
        <dbReference type="Pfam" id="PF09722"/>
    </source>
</evidence>
<gene>
    <name evidence="3" type="ORF">HY36_12650</name>
</gene>